<comment type="caution">
    <text evidence="2">The sequence shown here is derived from an EMBL/GenBank/DDBJ whole genome shotgun (WGS) entry which is preliminary data.</text>
</comment>
<sequence length="125" mass="14766">MERARETDGQQWKHTLTGRKRINRRHGADRHTYAPVHKAKHREVPHCWLFHHHLYLCCRGEPRPTELGRSPQSASRMGKTHWVPPTVPGTWAKPAPRSPLWQRQLCSEGWIAQRKWCIKHQIFAC</sequence>
<protein>
    <submittedName>
        <fullName evidence="2">Uncharacterized protein</fullName>
    </submittedName>
</protein>
<accession>A0A9D4B0A8</accession>
<gene>
    <name evidence="2" type="ORF">KIL84_008360</name>
</gene>
<dbReference type="EMBL" id="JAHDVG010000477">
    <property type="protein sequence ID" value="KAH1175486.1"/>
    <property type="molecule type" value="Genomic_DNA"/>
</dbReference>
<feature type="compositionally biased region" description="Basic residues" evidence="1">
    <location>
        <begin position="16"/>
        <end position="28"/>
    </location>
</feature>
<reference evidence="2" key="1">
    <citation type="submission" date="2021-09" db="EMBL/GenBank/DDBJ databases">
        <title>The genome of Mauremys mutica provides insights into the evolution of semi-aquatic lifestyle.</title>
        <authorList>
            <person name="Gong S."/>
            <person name="Gao Y."/>
        </authorList>
    </citation>
    <scope>NUCLEOTIDE SEQUENCE</scope>
    <source>
        <strain evidence="2">MM-2020</strain>
        <tissue evidence="2">Muscle</tissue>
    </source>
</reference>
<keyword evidence="3" id="KW-1185">Reference proteome</keyword>
<feature type="region of interest" description="Disordered" evidence="1">
    <location>
        <begin position="1"/>
        <end position="36"/>
    </location>
</feature>
<organism evidence="2 3">
    <name type="scientific">Mauremys mutica</name>
    <name type="common">yellowpond turtle</name>
    <dbReference type="NCBI Taxonomy" id="74926"/>
    <lineage>
        <taxon>Eukaryota</taxon>
        <taxon>Metazoa</taxon>
        <taxon>Chordata</taxon>
        <taxon>Craniata</taxon>
        <taxon>Vertebrata</taxon>
        <taxon>Euteleostomi</taxon>
        <taxon>Archelosauria</taxon>
        <taxon>Testudinata</taxon>
        <taxon>Testudines</taxon>
        <taxon>Cryptodira</taxon>
        <taxon>Durocryptodira</taxon>
        <taxon>Testudinoidea</taxon>
        <taxon>Geoemydidae</taxon>
        <taxon>Geoemydinae</taxon>
        <taxon>Mauremys</taxon>
    </lineage>
</organism>
<proteinExistence type="predicted"/>
<dbReference type="AlphaFoldDB" id="A0A9D4B0A8"/>
<dbReference type="Proteomes" id="UP000827986">
    <property type="component" value="Unassembled WGS sequence"/>
</dbReference>
<evidence type="ECO:0000313" key="2">
    <source>
        <dbReference type="EMBL" id="KAH1175486.1"/>
    </source>
</evidence>
<name>A0A9D4B0A8_9SAUR</name>
<evidence type="ECO:0000313" key="3">
    <source>
        <dbReference type="Proteomes" id="UP000827986"/>
    </source>
</evidence>
<feature type="region of interest" description="Disordered" evidence="1">
    <location>
        <begin position="67"/>
        <end position="89"/>
    </location>
</feature>
<evidence type="ECO:0000256" key="1">
    <source>
        <dbReference type="SAM" id="MobiDB-lite"/>
    </source>
</evidence>